<comment type="caution">
    <text evidence="2">The sequence shown here is derived from an EMBL/GenBank/DDBJ whole genome shotgun (WGS) entry which is preliminary data.</text>
</comment>
<sequence>MKIKLYQIAPEKDDKNLMFMGYEFTVLHGGINADSYELVFDGDLPAQTAEDVFRIFNLEHP</sequence>
<name>K1R9Q2_9ZZZZ</name>
<dbReference type="InterPro" id="IPR025923">
    <property type="entry name" value="YodL-like_dom"/>
</dbReference>
<dbReference type="AlphaFoldDB" id="K1R9Q2"/>
<gene>
    <name evidence="2" type="ORF">LEA_20168</name>
</gene>
<reference evidence="2" key="1">
    <citation type="journal article" date="2013" name="Environ. Microbiol.">
        <title>Microbiota from the distal guts of lean and obese adolescents exhibit partial functional redundancy besides clear differences in community structure.</title>
        <authorList>
            <person name="Ferrer M."/>
            <person name="Ruiz A."/>
            <person name="Lanza F."/>
            <person name="Haange S.B."/>
            <person name="Oberbach A."/>
            <person name="Till H."/>
            <person name="Bargiela R."/>
            <person name="Campoy C."/>
            <person name="Segura M.T."/>
            <person name="Richter M."/>
            <person name="von Bergen M."/>
            <person name="Seifert J."/>
            <person name="Suarez A."/>
        </authorList>
    </citation>
    <scope>NUCLEOTIDE SEQUENCE</scope>
</reference>
<evidence type="ECO:0000259" key="1">
    <source>
        <dbReference type="Pfam" id="PF14191"/>
    </source>
</evidence>
<proteinExistence type="predicted"/>
<dbReference type="Pfam" id="PF14191">
    <property type="entry name" value="YodL"/>
    <property type="match status" value="1"/>
</dbReference>
<protein>
    <recommendedName>
        <fullName evidence="1">YodL-like domain-containing protein</fullName>
    </recommendedName>
</protein>
<feature type="domain" description="YodL-like" evidence="1">
    <location>
        <begin position="3"/>
        <end position="61"/>
    </location>
</feature>
<dbReference type="EMBL" id="AJWY01013856">
    <property type="protein sequence ID" value="EKC45612.1"/>
    <property type="molecule type" value="Genomic_DNA"/>
</dbReference>
<organism evidence="2">
    <name type="scientific">human gut metagenome</name>
    <dbReference type="NCBI Taxonomy" id="408170"/>
    <lineage>
        <taxon>unclassified sequences</taxon>
        <taxon>metagenomes</taxon>
        <taxon>organismal metagenomes</taxon>
    </lineage>
</organism>
<accession>K1R9Q2</accession>
<evidence type="ECO:0000313" key="2">
    <source>
        <dbReference type="EMBL" id="EKC45612.1"/>
    </source>
</evidence>